<comment type="caution">
    <text evidence="2">The sequence shown here is derived from an EMBL/GenBank/DDBJ whole genome shotgun (WGS) entry which is preliminary data.</text>
</comment>
<reference evidence="3" key="1">
    <citation type="journal article" date="2019" name="Int. J. Syst. Evol. Microbiol.">
        <title>The Global Catalogue of Microorganisms (GCM) 10K type strain sequencing project: providing services to taxonomists for standard genome sequencing and annotation.</title>
        <authorList>
            <consortium name="The Broad Institute Genomics Platform"/>
            <consortium name="The Broad Institute Genome Sequencing Center for Infectious Disease"/>
            <person name="Wu L."/>
            <person name="Ma J."/>
        </authorList>
    </citation>
    <scope>NUCLEOTIDE SEQUENCE [LARGE SCALE GENOMIC DNA]</scope>
    <source>
        <strain evidence="3">KCTC 32514</strain>
    </source>
</reference>
<organism evidence="2 3">
    <name type="scientific">Psychroserpens luteus</name>
    <dbReference type="NCBI Taxonomy" id="1434066"/>
    <lineage>
        <taxon>Bacteria</taxon>
        <taxon>Pseudomonadati</taxon>
        <taxon>Bacteroidota</taxon>
        <taxon>Flavobacteriia</taxon>
        <taxon>Flavobacteriales</taxon>
        <taxon>Flavobacteriaceae</taxon>
        <taxon>Psychroserpens</taxon>
    </lineage>
</organism>
<dbReference type="RefSeq" id="WP_194508005.1">
    <property type="nucleotide sequence ID" value="NZ_JADILU010000004.1"/>
</dbReference>
<dbReference type="InterPro" id="IPR029063">
    <property type="entry name" value="SAM-dependent_MTases_sf"/>
</dbReference>
<evidence type="ECO:0000259" key="1">
    <source>
        <dbReference type="Pfam" id="PF05050"/>
    </source>
</evidence>
<dbReference type="InterPro" id="IPR052514">
    <property type="entry name" value="SAM-dependent_MTase"/>
</dbReference>
<evidence type="ECO:0000313" key="3">
    <source>
        <dbReference type="Proteomes" id="UP001597548"/>
    </source>
</evidence>
<evidence type="ECO:0000313" key="2">
    <source>
        <dbReference type="EMBL" id="MFD2915988.1"/>
    </source>
</evidence>
<proteinExistence type="predicted"/>
<dbReference type="InterPro" id="IPR006342">
    <property type="entry name" value="FkbM_mtfrase"/>
</dbReference>
<dbReference type="PANTHER" id="PTHR34203:SF15">
    <property type="entry name" value="SLL1173 PROTEIN"/>
    <property type="match status" value="1"/>
</dbReference>
<feature type="domain" description="Methyltransferase FkbM" evidence="1">
    <location>
        <begin position="89"/>
        <end position="255"/>
    </location>
</feature>
<keyword evidence="2" id="KW-0489">Methyltransferase</keyword>
<dbReference type="GO" id="GO:0032259">
    <property type="term" value="P:methylation"/>
    <property type="evidence" value="ECO:0007669"/>
    <property type="project" value="UniProtKB-KW"/>
</dbReference>
<dbReference type="NCBIfam" id="TIGR01444">
    <property type="entry name" value="fkbM_fam"/>
    <property type="match status" value="1"/>
</dbReference>
<dbReference type="Gene3D" id="3.40.50.150">
    <property type="entry name" value="Vaccinia Virus protein VP39"/>
    <property type="match status" value="1"/>
</dbReference>
<keyword evidence="3" id="KW-1185">Reference proteome</keyword>
<protein>
    <submittedName>
        <fullName evidence="2">FkbM family methyltransferase</fullName>
    </submittedName>
</protein>
<name>A0ABW5ZSK0_9FLAO</name>
<accession>A0ABW5ZSK0</accession>
<dbReference type="PANTHER" id="PTHR34203">
    <property type="entry name" value="METHYLTRANSFERASE, FKBM FAMILY PROTEIN"/>
    <property type="match status" value="1"/>
</dbReference>
<sequence length="299" mass="34288">MQLLYKFIYNPFFNYVLRNLNKSLSPILPNSIKLPPSGILKLKTNSGILKIATNQTSYLTQLLFWNGYKDFEYSELFETLSKDVDTFLDIGSNIGYYSLLGVKSNPKMKAFAFEPAHGPKYFLKKNIKLNNFSNQIQPVDLALSNTIGNIDFYEVESLKYNYITHNLAGEGNAGTKKTSRNFIKNTVIADTLKNFVENHSIDKIDLIKIDTEGTEVDILESGKDIIKQHQPIIICETLFDTIEDQLEVFFTDLNYDFYNHDDKGLHKVSTIKRDNDNGIRNCFFVPKSKTKLISKFVQN</sequence>
<gene>
    <name evidence="2" type="ORF">ACFS29_10080</name>
</gene>
<keyword evidence="2" id="KW-0808">Transferase</keyword>
<dbReference type="GO" id="GO:0008168">
    <property type="term" value="F:methyltransferase activity"/>
    <property type="evidence" value="ECO:0007669"/>
    <property type="project" value="UniProtKB-KW"/>
</dbReference>
<dbReference type="Proteomes" id="UP001597548">
    <property type="component" value="Unassembled WGS sequence"/>
</dbReference>
<dbReference type="Pfam" id="PF05050">
    <property type="entry name" value="Methyltransf_21"/>
    <property type="match status" value="1"/>
</dbReference>
<dbReference type="EMBL" id="JBHUOS010000009">
    <property type="protein sequence ID" value="MFD2915988.1"/>
    <property type="molecule type" value="Genomic_DNA"/>
</dbReference>
<dbReference type="SUPFAM" id="SSF53335">
    <property type="entry name" value="S-adenosyl-L-methionine-dependent methyltransferases"/>
    <property type="match status" value="1"/>
</dbReference>